<sequence>MPSLLLSKSVIEVAMHTILYIRQIYPAELFDRRRLFDIPVFQCIEPSINDYVSKAIKAVGEEIIEDNVSKVIINIHKSDKPLEKFIFSFDRPKDSGSPILDPERIPLEVLQRQMRAMLLKLNTIDAQLLPLMASSNLSFSFMMELREENVHGFPEDSFDSDVSSPDVSLGKTRGKENQPEVCTTYDPALVHIIRAGAFNVSLYVQESHAKELSAQTRHGD</sequence>
<protein>
    <recommendedName>
        <fullName evidence="3">HORMA domain-containing protein</fullName>
    </recommendedName>
</protein>
<evidence type="ECO:0000256" key="2">
    <source>
        <dbReference type="SAM" id="MobiDB-lite"/>
    </source>
</evidence>
<dbReference type="Gene3D" id="3.30.900.10">
    <property type="entry name" value="HORMA domain"/>
    <property type="match status" value="1"/>
</dbReference>
<dbReference type="OrthoDB" id="21254at2759"/>
<keyword evidence="5" id="KW-1185">Reference proteome</keyword>
<dbReference type="SUPFAM" id="SSF56019">
    <property type="entry name" value="The spindle assembly checkpoint protein mad2"/>
    <property type="match status" value="1"/>
</dbReference>
<dbReference type="Pfam" id="PF02301">
    <property type="entry name" value="HORMA"/>
    <property type="match status" value="1"/>
</dbReference>
<evidence type="ECO:0000313" key="5">
    <source>
        <dbReference type="Proteomes" id="UP000308199"/>
    </source>
</evidence>
<comment type="caution">
    <text evidence="4">The sequence shown here is derived from an EMBL/GenBank/DDBJ whole genome shotgun (WGS) entry which is preliminary data.</text>
</comment>
<gene>
    <name evidence="4" type="ORF">EW145_g5226</name>
</gene>
<dbReference type="PANTHER" id="PTHR11842:SF10">
    <property type="entry name" value="MITOTIC SPINDLE ASSEMBLY CHECKPOINT PROTEIN MAD2B"/>
    <property type="match status" value="1"/>
</dbReference>
<dbReference type="AlphaFoldDB" id="A0A4S4L5J9"/>
<dbReference type="InterPro" id="IPR036570">
    <property type="entry name" value="HORMA_dom_sf"/>
</dbReference>
<feature type="domain" description="HORMA" evidence="3">
    <location>
        <begin position="1"/>
        <end position="197"/>
    </location>
</feature>
<proteinExistence type="inferred from homology"/>
<organism evidence="4 5">
    <name type="scientific">Phellinidium pouzarii</name>
    <dbReference type="NCBI Taxonomy" id="167371"/>
    <lineage>
        <taxon>Eukaryota</taxon>
        <taxon>Fungi</taxon>
        <taxon>Dikarya</taxon>
        <taxon>Basidiomycota</taxon>
        <taxon>Agaricomycotina</taxon>
        <taxon>Agaricomycetes</taxon>
        <taxon>Hymenochaetales</taxon>
        <taxon>Hymenochaetaceae</taxon>
        <taxon>Phellinidium</taxon>
    </lineage>
</organism>
<reference evidence="4 5" key="1">
    <citation type="submission" date="2019-02" db="EMBL/GenBank/DDBJ databases">
        <title>Genome sequencing of the rare red list fungi Phellinidium pouzarii.</title>
        <authorList>
            <person name="Buettner E."/>
            <person name="Kellner H."/>
        </authorList>
    </citation>
    <scope>NUCLEOTIDE SEQUENCE [LARGE SCALE GENOMIC DNA]</scope>
    <source>
        <strain evidence="4 5">DSM 108285</strain>
    </source>
</reference>
<name>A0A4S4L5J9_9AGAM</name>
<accession>A0A4S4L5J9</accession>
<evidence type="ECO:0000313" key="4">
    <source>
        <dbReference type="EMBL" id="THH04850.1"/>
    </source>
</evidence>
<dbReference type="PANTHER" id="PTHR11842">
    <property type="entry name" value="MITOTIC SPINDLE ASSEMBLY CHECKPOINT PROTEIN MAD2"/>
    <property type="match status" value="1"/>
</dbReference>
<evidence type="ECO:0000256" key="1">
    <source>
        <dbReference type="ARBA" id="ARBA00010348"/>
    </source>
</evidence>
<dbReference type="EMBL" id="SGPK01000307">
    <property type="protein sequence ID" value="THH04850.1"/>
    <property type="molecule type" value="Genomic_DNA"/>
</dbReference>
<feature type="region of interest" description="Disordered" evidence="2">
    <location>
        <begin position="154"/>
        <end position="179"/>
    </location>
</feature>
<dbReference type="InterPro" id="IPR045091">
    <property type="entry name" value="Mad2-like"/>
</dbReference>
<evidence type="ECO:0000259" key="3">
    <source>
        <dbReference type="PROSITE" id="PS50815"/>
    </source>
</evidence>
<comment type="similarity">
    <text evidence="1">Belongs to the MAD2 family.</text>
</comment>
<dbReference type="PROSITE" id="PS50815">
    <property type="entry name" value="HORMA"/>
    <property type="match status" value="1"/>
</dbReference>
<dbReference type="GO" id="GO:0016035">
    <property type="term" value="C:zeta DNA polymerase complex"/>
    <property type="evidence" value="ECO:0007669"/>
    <property type="project" value="TreeGrafter"/>
</dbReference>
<dbReference type="Proteomes" id="UP000308199">
    <property type="component" value="Unassembled WGS sequence"/>
</dbReference>
<dbReference type="InterPro" id="IPR003511">
    <property type="entry name" value="HORMA_dom"/>
</dbReference>